<evidence type="ECO:0000313" key="2">
    <source>
        <dbReference type="EMBL" id="UON93092.1"/>
    </source>
</evidence>
<gene>
    <name evidence="1" type="ORF">LJ755_09925</name>
    <name evidence="2" type="ORF">MUK71_05560</name>
</gene>
<dbReference type="AlphaFoldDB" id="A0A9X1S9F5"/>
<sequence length="314" mass="35641">MNPELIFAADADSFGSGRRSLALQCRAGQLVRLRAGIYIDVEVWRQLRAWEKERVRIQAASQQVPGQRVLVQQSAAVIWGLPVIDSPPEVLLLASPSSHGRRRGGLHWTERKLLEPLDVVEGMSLTSRAQTALDMAVYLAFEHSVPAMDSVLRPHLVHGRPATNKDELEKLARNLPDMAKQTRARRVIDFADPRSESPGESYSRAVLHRHGFPVPELQYEFLTSMGRFRTDFYWKDQRVVGEFDGAVKYGANGSVLPPSWDTLMQEKRREDAIRATGVAFVRWSWRDIRMPAQHPESLVHRLIQAGLSPTRRQR</sequence>
<dbReference type="Proteomes" id="UP000829758">
    <property type="component" value="Chromosome"/>
</dbReference>
<organism evidence="1 4">
    <name type="scientific">Arthrobacter zhangbolii</name>
    <dbReference type="NCBI Taxonomy" id="2886936"/>
    <lineage>
        <taxon>Bacteria</taxon>
        <taxon>Bacillati</taxon>
        <taxon>Actinomycetota</taxon>
        <taxon>Actinomycetes</taxon>
        <taxon>Micrococcales</taxon>
        <taxon>Micrococcaceae</taxon>
        <taxon>Arthrobacter</taxon>
    </lineage>
</organism>
<keyword evidence="3" id="KW-1185">Reference proteome</keyword>
<reference evidence="1" key="1">
    <citation type="submission" date="2021-10" db="EMBL/GenBank/DDBJ databases">
        <title>Novel species in genus Arthrobacter.</title>
        <authorList>
            <person name="Liu Y."/>
        </authorList>
    </citation>
    <scope>NUCLEOTIDE SEQUENCE</scope>
    <source>
        <strain evidence="1">Zg-Y462</strain>
        <strain evidence="3">zg-Y462</strain>
    </source>
</reference>
<evidence type="ECO:0000313" key="1">
    <source>
        <dbReference type="EMBL" id="MCC3273043.1"/>
    </source>
</evidence>
<evidence type="ECO:0008006" key="5">
    <source>
        <dbReference type="Google" id="ProtNLM"/>
    </source>
</evidence>
<accession>A0A9X1S9F5</accession>
<evidence type="ECO:0000313" key="4">
    <source>
        <dbReference type="Proteomes" id="UP001155145"/>
    </source>
</evidence>
<dbReference type="Proteomes" id="UP001155145">
    <property type="component" value="Unassembled WGS sequence"/>
</dbReference>
<protein>
    <recommendedName>
        <fullName evidence="5">Transcriptional regulator, AbiEi antitoxin, Type IV TA system</fullName>
    </recommendedName>
</protein>
<dbReference type="EMBL" id="CP094984">
    <property type="protein sequence ID" value="UON93092.1"/>
    <property type="molecule type" value="Genomic_DNA"/>
</dbReference>
<dbReference type="EMBL" id="JAJFZT010000006">
    <property type="protein sequence ID" value="MCC3273043.1"/>
    <property type="molecule type" value="Genomic_DNA"/>
</dbReference>
<proteinExistence type="predicted"/>
<dbReference type="RefSeq" id="WP_227928964.1">
    <property type="nucleotide sequence ID" value="NZ_CP094984.1"/>
</dbReference>
<name>A0A9X1S9F5_9MICC</name>
<evidence type="ECO:0000313" key="3">
    <source>
        <dbReference type="Proteomes" id="UP000829758"/>
    </source>
</evidence>